<sequence>MSIRDSLARTGVVRFSFNGQIASVSGIPIGGPIQCILRLNGRVIPQTLLTFPVQRFDTVAIELFFTATGRSDEEDELPQELTDIAHLNVAEHFATYDPEEV</sequence>
<accession>A0ABQ6NMN4</accession>
<evidence type="ECO:0000313" key="2">
    <source>
        <dbReference type="Proteomes" id="UP001285921"/>
    </source>
</evidence>
<proteinExistence type="predicted"/>
<name>A0ABQ6NMN4_9BACL</name>
<comment type="caution">
    <text evidence="1">The sequence shown here is derived from an EMBL/GenBank/DDBJ whole genome shotgun (WGS) entry which is preliminary data.</text>
</comment>
<keyword evidence="2" id="KW-1185">Reference proteome</keyword>
<dbReference type="Proteomes" id="UP001285921">
    <property type="component" value="Unassembled WGS sequence"/>
</dbReference>
<dbReference type="EMBL" id="BTCL01000009">
    <property type="protein sequence ID" value="GMK45790.1"/>
    <property type="molecule type" value="Genomic_DNA"/>
</dbReference>
<gene>
    <name evidence="1" type="ORF">PghCCS26_29180</name>
</gene>
<protein>
    <submittedName>
        <fullName evidence="1">Uncharacterized protein</fullName>
    </submittedName>
</protein>
<organism evidence="1 2">
    <name type="scientific">Paenibacillus glycanilyticus</name>
    <dbReference type="NCBI Taxonomy" id="126569"/>
    <lineage>
        <taxon>Bacteria</taxon>
        <taxon>Bacillati</taxon>
        <taxon>Bacillota</taxon>
        <taxon>Bacilli</taxon>
        <taxon>Bacillales</taxon>
        <taxon>Paenibacillaceae</taxon>
        <taxon>Paenibacillus</taxon>
    </lineage>
</organism>
<evidence type="ECO:0000313" key="1">
    <source>
        <dbReference type="EMBL" id="GMK45790.1"/>
    </source>
</evidence>
<reference evidence="1 2" key="1">
    <citation type="submission" date="2023-05" db="EMBL/GenBank/DDBJ databases">
        <title>Draft genome of Paenibacillus sp. CCS26.</title>
        <authorList>
            <person name="Akita H."/>
            <person name="Shinto Y."/>
            <person name="Kimura Z."/>
        </authorList>
    </citation>
    <scope>NUCLEOTIDE SEQUENCE [LARGE SCALE GENOMIC DNA]</scope>
    <source>
        <strain evidence="1 2">CCS26</strain>
    </source>
</reference>